<organism evidence="1 2">
    <name type="scientific">Linum trigynum</name>
    <dbReference type="NCBI Taxonomy" id="586398"/>
    <lineage>
        <taxon>Eukaryota</taxon>
        <taxon>Viridiplantae</taxon>
        <taxon>Streptophyta</taxon>
        <taxon>Embryophyta</taxon>
        <taxon>Tracheophyta</taxon>
        <taxon>Spermatophyta</taxon>
        <taxon>Magnoliopsida</taxon>
        <taxon>eudicotyledons</taxon>
        <taxon>Gunneridae</taxon>
        <taxon>Pentapetalae</taxon>
        <taxon>rosids</taxon>
        <taxon>fabids</taxon>
        <taxon>Malpighiales</taxon>
        <taxon>Linaceae</taxon>
        <taxon>Linum</taxon>
    </lineage>
</organism>
<accession>A0AAV2G944</accession>
<dbReference type="Proteomes" id="UP001497516">
    <property type="component" value="Chromosome 8"/>
</dbReference>
<dbReference type="EMBL" id="OZ034821">
    <property type="protein sequence ID" value="CAL1406996.1"/>
    <property type="molecule type" value="Genomic_DNA"/>
</dbReference>
<sequence>MENQKARFEAAARSFYRRRSTMENRRPCFSAAAPLLAVSLSKIRIQLAHTSINYGESESSIRSCCSQFLSPSINHGESPSLFFSCCSPARSFSLQNPNPTRAHVDQLWRIRKLDSKLLLAVSIAVDQPWRIAVLVSQLLLPCS</sequence>
<gene>
    <name evidence="1" type="ORF">LTRI10_LOCUS46687</name>
</gene>
<reference evidence="1 2" key="1">
    <citation type="submission" date="2024-04" db="EMBL/GenBank/DDBJ databases">
        <authorList>
            <person name="Fracassetti M."/>
        </authorList>
    </citation>
    <scope>NUCLEOTIDE SEQUENCE [LARGE SCALE GENOMIC DNA]</scope>
</reference>
<name>A0AAV2G944_9ROSI</name>
<proteinExistence type="predicted"/>
<dbReference type="AlphaFoldDB" id="A0AAV2G944"/>
<keyword evidence="2" id="KW-1185">Reference proteome</keyword>
<evidence type="ECO:0000313" key="2">
    <source>
        <dbReference type="Proteomes" id="UP001497516"/>
    </source>
</evidence>
<protein>
    <submittedName>
        <fullName evidence="1">Uncharacterized protein</fullName>
    </submittedName>
</protein>
<evidence type="ECO:0000313" key="1">
    <source>
        <dbReference type="EMBL" id="CAL1406996.1"/>
    </source>
</evidence>